<comment type="caution">
    <text evidence="2">The sequence shown here is derived from an EMBL/GenBank/DDBJ whole genome shotgun (WGS) entry which is preliminary data.</text>
</comment>
<reference evidence="2" key="1">
    <citation type="submission" date="2021-09" db="EMBL/GenBank/DDBJ databases">
        <authorList>
            <consortium name="AG Swart"/>
            <person name="Singh M."/>
            <person name="Singh A."/>
            <person name="Seah K."/>
            <person name="Emmerich C."/>
        </authorList>
    </citation>
    <scope>NUCLEOTIDE SEQUENCE</scope>
    <source>
        <strain evidence="2">ATCC30299</strain>
    </source>
</reference>
<dbReference type="Proteomes" id="UP001162131">
    <property type="component" value="Unassembled WGS sequence"/>
</dbReference>
<evidence type="ECO:0000313" key="3">
    <source>
        <dbReference type="Proteomes" id="UP001162131"/>
    </source>
</evidence>
<dbReference type="Gene3D" id="1.10.287.1490">
    <property type="match status" value="1"/>
</dbReference>
<organism evidence="2 3">
    <name type="scientific">Blepharisma stoltei</name>
    <dbReference type="NCBI Taxonomy" id="1481888"/>
    <lineage>
        <taxon>Eukaryota</taxon>
        <taxon>Sar</taxon>
        <taxon>Alveolata</taxon>
        <taxon>Ciliophora</taxon>
        <taxon>Postciliodesmatophora</taxon>
        <taxon>Heterotrichea</taxon>
        <taxon>Heterotrichida</taxon>
        <taxon>Blepharismidae</taxon>
        <taxon>Blepharisma</taxon>
    </lineage>
</organism>
<feature type="coiled-coil region" evidence="1">
    <location>
        <begin position="95"/>
        <end position="266"/>
    </location>
</feature>
<proteinExistence type="predicted"/>
<feature type="coiled-coil region" evidence="1">
    <location>
        <begin position="696"/>
        <end position="730"/>
    </location>
</feature>
<sequence>MSFRQTCPSCMELQSSLDDFHDKLSTQSYDLQKAQSTIAKLISEKVSLENKLSLSKASLETHDEEQTILLQTKVDNLIADLIERDNTLSTAKQIIKKLNHESEEYARTISELNSQVAEAKTKSKQFEALYLENVKGFQEIEVLKKTEQRIKAENFKLKEQIDVMKEESAKDIADLENMIKHLITEKGTLEELIGELEIKLGEIDKANGQRENLYQDTQNRIKELEEEIERKNFEIKQQAEDWKTQKEQTEIEVNHMRRAAENMIRQLRSMVGADVKIPELGEKINQKIVFSKNSGKKDPQVQNQNSQAHTDIYKMNSEEMNGRSLEREMKLLKFLSKLVKSEGKHFANEFENLEKKLSLSRAETEKWIMRNEELEIILNSHLETEVKLFDIISKLKKTIIVKNQHLGQIEQSFADLLGILHMTIENFEALRLNTKIESNNLSQTSENLESAIADWKSQIDMFKTKIEDAMVQNEKLFNDNSAWNKVVVKKNQELLSINDELESFQKISKKLEEELDTTNNEIANLQKYNKQLEEELEKFNKQEAKLISSFGADSVEKAIEIFMNIQENCKDALNQLAHNEAEKKEFIGRVSKLQSEIENLNELVRNKEKSILEIKIASKNAENDFLCRFNEIEALINRKEEIEKDLKEENQRIKKELEIYSEIHSKEMEEITMKKEAEIKKLWKELEEAKIAQTKTLNDKSEIDDLKSQIEELKLKIKEREKYIELLQKTQQQIDQKILSPHNNVSKTIKFEENTRDENSFINGLLRSIKEKNDQILDLERELRRSESQNNLKSQVLDLETIIELLSKKMLDMLGKRIQLPRIESLNPNVKKWITPLFHHLEEIRNLGNFYNVEKGYSELVDVLKELHPAISWESVNSALRREEGIEILIRLLVDTLKSNAKHIKDARGSCKEIICDTISHIEETEKNTNQISNTGDEILSTLSNIDSEVLQREMVDKVVKMLQRLIKRLLEGFKFEREKLLQALSYVK</sequence>
<keyword evidence="1" id="KW-0175">Coiled coil</keyword>
<protein>
    <submittedName>
        <fullName evidence="2">Uncharacterized protein</fullName>
    </submittedName>
</protein>
<feature type="coiled-coil region" evidence="1">
    <location>
        <begin position="583"/>
        <end position="663"/>
    </location>
</feature>
<evidence type="ECO:0000256" key="1">
    <source>
        <dbReference type="SAM" id="Coils"/>
    </source>
</evidence>
<accession>A0AAU9K8M2</accession>
<evidence type="ECO:0000313" key="2">
    <source>
        <dbReference type="EMBL" id="CAG9335920.1"/>
    </source>
</evidence>
<keyword evidence="3" id="KW-1185">Reference proteome</keyword>
<feature type="coiled-coil region" evidence="1">
    <location>
        <begin position="762"/>
        <end position="789"/>
    </location>
</feature>
<dbReference type="EMBL" id="CAJZBQ010000063">
    <property type="protein sequence ID" value="CAG9335920.1"/>
    <property type="molecule type" value="Genomic_DNA"/>
</dbReference>
<gene>
    <name evidence="2" type="ORF">BSTOLATCC_MIC65237</name>
</gene>
<feature type="coiled-coil region" evidence="1">
    <location>
        <begin position="494"/>
        <end position="549"/>
    </location>
</feature>
<dbReference type="AlphaFoldDB" id="A0AAU9K8M2"/>
<name>A0AAU9K8M2_9CILI</name>